<reference evidence="5 7" key="2">
    <citation type="journal article" date="2013" name="Nature">
        <title>Insights into bilaterian evolution from three spiralian genomes.</title>
        <authorList>
            <person name="Simakov O."/>
            <person name="Marletaz F."/>
            <person name="Cho S.J."/>
            <person name="Edsinger-Gonzales E."/>
            <person name="Havlak P."/>
            <person name="Hellsten U."/>
            <person name="Kuo D.H."/>
            <person name="Larsson T."/>
            <person name="Lv J."/>
            <person name="Arendt D."/>
            <person name="Savage R."/>
            <person name="Osoegawa K."/>
            <person name="de Jong P."/>
            <person name="Grimwood J."/>
            <person name="Chapman J.A."/>
            <person name="Shapiro H."/>
            <person name="Aerts A."/>
            <person name="Otillar R.P."/>
            <person name="Terry A.Y."/>
            <person name="Boore J.L."/>
            <person name="Grigoriev I.V."/>
            <person name="Lindberg D.R."/>
            <person name="Seaver E.C."/>
            <person name="Weisblat D.A."/>
            <person name="Putnam N.H."/>
            <person name="Rokhsar D.S."/>
        </authorList>
    </citation>
    <scope>NUCLEOTIDE SEQUENCE</scope>
</reference>
<dbReference type="OrthoDB" id="442176at2759"/>
<dbReference type="STRING" id="6412.T1FWY1"/>
<dbReference type="KEGG" id="hro:HELRODRAFT_62268"/>
<dbReference type="EMBL" id="AMQM01000218">
    <property type="status" value="NOT_ANNOTATED_CDS"/>
    <property type="molecule type" value="Genomic_DNA"/>
</dbReference>
<keyword evidence="1 4" id="KW-0808">Transferase</keyword>
<organism evidence="6 7">
    <name type="scientific">Helobdella robusta</name>
    <name type="common">Californian leech</name>
    <dbReference type="NCBI Taxonomy" id="6412"/>
    <lineage>
        <taxon>Eukaryota</taxon>
        <taxon>Metazoa</taxon>
        <taxon>Spiralia</taxon>
        <taxon>Lophotrochozoa</taxon>
        <taxon>Annelida</taxon>
        <taxon>Clitellata</taxon>
        <taxon>Hirudinea</taxon>
        <taxon>Rhynchobdellida</taxon>
        <taxon>Glossiphoniidae</taxon>
        <taxon>Helobdella</taxon>
    </lineage>
</organism>
<dbReference type="InParanoid" id="T1FWY1"/>
<dbReference type="EMBL" id="KB095811">
    <property type="protein sequence ID" value="ESO12708.1"/>
    <property type="molecule type" value="Genomic_DNA"/>
</dbReference>
<dbReference type="CTD" id="20213329"/>
<dbReference type="GO" id="GO:0005737">
    <property type="term" value="C:cytoplasm"/>
    <property type="evidence" value="ECO:0000318"/>
    <property type="project" value="GO_Central"/>
</dbReference>
<accession>T1FWY1</accession>
<evidence type="ECO:0000256" key="4">
    <source>
        <dbReference type="RuleBase" id="RU003330"/>
    </source>
</evidence>
<evidence type="ECO:0008006" key="8">
    <source>
        <dbReference type="Google" id="ProtNLM"/>
    </source>
</evidence>
<evidence type="ECO:0000313" key="5">
    <source>
        <dbReference type="EMBL" id="ESO12708.1"/>
    </source>
</evidence>
<dbReference type="CDD" id="cd01428">
    <property type="entry name" value="ADK"/>
    <property type="match status" value="1"/>
</dbReference>
<evidence type="ECO:0000313" key="6">
    <source>
        <dbReference type="EnsemblMetazoa" id="HelroP62268"/>
    </source>
</evidence>
<evidence type="ECO:0000313" key="7">
    <source>
        <dbReference type="Proteomes" id="UP000015101"/>
    </source>
</evidence>
<dbReference type="EnsemblMetazoa" id="HelroT62268">
    <property type="protein sequence ID" value="HelroP62268"/>
    <property type="gene ID" value="HelroG62268"/>
</dbReference>
<dbReference type="PRINTS" id="PR00094">
    <property type="entry name" value="ADENYLTKNASE"/>
</dbReference>
<dbReference type="InterPro" id="IPR027417">
    <property type="entry name" value="P-loop_NTPase"/>
</dbReference>
<keyword evidence="3 4" id="KW-0418">Kinase</keyword>
<name>T1FWY1_HELRO</name>
<comment type="similarity">
    <text evidence="4">Belongs to the adenylate kinase family.</text>
</comment>
<evidence type="ECO:0000256" key="3">
    <source>
        <dbReference type="ARBA" id="ARBA00022777"/>
    </source>
</evidence>
<reference evidence="7" key="1">
    <citation type="submission" date="2012-12" db="EMBL/GenBank/DDBJ databases">
        <authorList>
            <person name="Hellsten U."/>
            <person name="Grimwood J."/>
            <person name="Chapman J.A."/>
            <person name="Shapiro H."/>
            <person name="Aerts A."/>
            <person name="Otillar R.P."/>
            <person name="Terry A.Y."/>
            <person name="Boore J.L."/>
            <person name="Simakov O."/>
            <person name="Marletaz F."/>
            <person name="Cho S.-J."/>
            <person name="Edsinger-Gonzales E."/>
            <person name="Havlak P."/>
            <person name="Kuo D.-H."/>
            <person name="Larsson T."/>
            <person name="Lv J."/>
            <person name="Arendt D."/>
            <person name="Savage R."/>
            <person name="Osoegawa K."/>
            <person name="de Jong P."/>
            <person name="Lindberg D.R."/>
            <person name="Seaver E.C."/>
            <person name="Weisblat D.A."/>
            <person name="Putnam N.H."/>
            <person name="Grigoriev I.V."/>
            <person name="Rokhsar D.S."/>
        </authorList>
    </citation>
    <scope>NUCLEOTIDE SEQUENCE</scope>
</reference>
<dbReference type="InterPro" id="IPR033690">
    <property type="entry name" value="Adenylat_kinase_CS"/>
</dbReference>
<evidence type="ECO:0000256" key="1">
    <source>
        <dbReference type="ARBA" id="ARBA00022679"/>
    </source>
</evidence>
<dbReference type="HAMAP" id="MF_00235">
    <property type="entry name" value="Adenylate_kinase_Adk"/>
    <property type="match status" value="1"/>
</dbReference>
<evidence type="ECO:0000256" key="2">
    <source>
        <dbReference type="ARBA" id="ARBA00022741"/>
    </source>
</evidence>
<dbReference type="RefSeq" id="XP_009009428.1">
    <property type="nucleotide sequence ID" value="XM_009011180.1"/>
</dbReference>
<dbReference type="SUPFAM" id="SSF52540">
    <property type="entry name" value="P-loop containing nucleoside triphosphate hydrolases"/>
    <property type="match status" value="1"/>
</dbReference>
<dbReference type="GO" id="GO:0004017">
    <property type="term" value="F:AMP kinase activity"/>
    <property type="evidence" value="ECO:0000318"/>
    <property type="project" value="GO_Central"/>
</dbReference>
<dbReference type="Proteomes" id="UP000015101">
    <property type="component" value="Unassembled WGS sequence"/>
</dbReference>
<dbReference type="PROSITE" id="PS00113">
    <property type="entry name" value="ADENYLATE_KINASE"/>
    <property type="match status" value="1"/>
</dbReference>
<dbReference type="GO" id="GO:0005524">
    <property type="term" value="F:ATP binding"/>
    <property type="evidence" value="ECO:0007669"/>
    <property type="project" value="InterPro"/>
</dbReference>
<dbReference type="OMA" id="YLECSED"/>
<gene>
    <name evidence="6" type="primary">20213329</name>
    <name evidence="5" type="ORF">HELRODRAFT_62268</name>
</gene>
<dbReference type="PANTHER" id="PTHR23359">
    <property type="entry name" value="NUCLEOTIDE KINASE"/>
    <property type="match status" value="1"/>
</dbReference>
<dbReference type="eggNOG" id="KOG3079">
    <property type="taxonomic scope" value="Eukaryota"/>
</dbReference>
<dbReference type="HOGENOM" id="CLU_032354_0_3_1"/>
<dbReference type="Pfam" id="PF00406">
    <property type="entry name" value="ADK"/>
    <property type="match status" value="1"/>
</dbReference>
<dbReference type="GO" id="GO:0005829">
    <property type="term" value="C:cytosol"/>
    <property type="evidence" value="ECO:0000318"/>
    <property type="project" value="GO_Central"/>
</dbReference>
<dbReference type="InterPro" id="IPR000850">
    <property type="entry name" value="Adenylat/UMP-CMP_kin"/>
</dbReference>
<dbReference type="GeneID" id="20213329"/>
<proteinExistence type="inferred from homology"/>
<keyword evidence="7" id="KW-1185">Reference proteome</keyword>
<reference evidence="6" key="3">
    <citation type="submission" date="2015-06" db="UniProtKB">
        <authorList>
            <consortium name="EnsemblMetazoa"/>
        </authorList>
    </citation>
    <scope>IDENTIFICATION</scope>
</reference>
<dbReference type="Gene3D" id="3.40.50.300">
    <property type="entry name" value="P-loop containing nucleotide triphosphate hydrolases"/>
    <property type="match status" value="1"/>
</dbReference>
<dbReference type="AlphaFoldDB" id="T1FWY1"/>
<sequence length="195" mass="21357">MAKELKKSKIYFVIGGPGSGKGTQCQKLAEEFQLTHVSTGDLMRKEIESGSEVGGRVKDLVASGQLVPNDVTLLILKKHLIQEAPKSKGFLIDGYPRELAQAIAFEKEAGNVLRVFFFEVSDETMKARLLGRAATSGRSDDNETSIASRIATFQTNNKSILDHFTKKKKLCKINAQGSADEVYALTKNAFNAKKC</sequence>
<protein>
    <recommendedName>
        <fullName evidence="8">Adenylate kinase active site lid domain-containing protein</fullName>
    </recommendedName>
</protein>
<keyword evidence="2" id="KW-0547">Nucleotide-binding</keyword>